<evidence type="ECO:0000256" key="1">
    <source>
        <dbReference type="SAM" id="MobiDB-lite"/>
    </source>
</evidence>
<name>A0A816R4X7_9BILA</name>
<accession>A0A816R4X7</accession>
<feature type="compositionally biased region" description="Polar residues" evidence="1">
    <location>
        <begin position="264"/>
        <end position="277"/>
    </location>
</feature>
<feature type="region of interest" description="Disordered" evidence="1">
    <location>
        <begin position="264"/>
        <end position="294"/>
    </location>
</feature>
<feature type="region of interest" description="Disordered" evidence="1">
    <location>
        <begin position="198"/>
        <end position="239"/>
    </location>
</feature>
<feature type="compositionally biased region" description="Low complexity" evidence="1">
    <location>
        <begin position="228"/>
        <end position="237"/>
    </location>
</feature>
<evidence type="ECO:0000313" key="3">
    <source>
        <dbReference type="EMBL" id="CAF4312911.1"/>
    </source>
</evidence>
<evidence type="ECO:0000313" key="4">
    <source>
        <dbReference type="Proteomes" id="UP000663887"/>
    </source>
</evidence>
<organism evidence="2 4">
    <name type="scientific">Rotaria magnacalcarata</name>
    <dbReference type="NCBI Taxonomy" id="392030"/>
    <lineage>
        <taxon>Eukaryota</taxon>
        <taxon>Metazoa</taxon>
        <taxon>Spiralia</taxon>
        <taxon>Gnathifera</taxon>
        <taxon>Rotifera</taxon>
        <taxon>Eurotatoria</taxon>
        <taxon>Bdelloidea</taxon>
        <taxon>Philodinida</taxon>
        <taxon>Philodinidae</taxon>
        <taxon>Rotaria</taxon>
    </lineage>
</organism>
<sequence length="554" mass="63618">ETNKLTQGPSTDDLTSTSCNNTPGLGELNNSSTEQIKNYTNTQMSSRDKDQHYNSKYPCNIKIDSLTHDLPEYNLSFGKKYFNFLDRAVKDESIYINEKLDQCYFSALQNYQQANFNMVETQDQLDVIFLRNEYDFNNWASYVYQLCGVLTNQEKIEMEHRLDYVIALEKISKRKKPIHYKEIFSLFEKYFSSQIPTPIVKTNDPDRDEQNDSDSPDTDTEVKIEISNPTPTVTPNTSYHDISHPINKNTFMKLASNVETSSTKVVTSKKQQPTTAVPDSKYINKSSAEEANHETKLHWEKRHVKFLKKVAAGTILKEHPKLIACFQTACKEFKPTGNTDLRDMHNYLAKICMVLPYDMQATAKYMLRDNGSLDKKYKENGERNINYMMAVEARINKRKAIEPEDSTSTKSSHHHISSPSIVPKLSPVIQRNKLPDFSPALNELNKSPKGYYPPPQNYFSPTNNNNFNNNFNNLNNTPITDRTSYTPPYGDKKYRDLINENASPLKQPNFNFSPRKQEVPTNEGLSDDQALSPKRELISDSENEPSVQPIPELQ</sequence>
<evidence type="ECO:0000313" key="2">
    <source>
        <dbReference type="EMBL" id="CAF2066954.1"/>
    </source>
</evidence>
<protein>
    <submittedName>
        <fullName evidence="2">Uncharacterized protein</fullName>
    </submittedName>
</protein>
<feature type="non-terminal residue" evidence="2">
    <location>
        <position position="1"/>
    </location>
</feature>
<dbReference type="AlphaFoldDB" id="A0A816R4X7"/>
<reference evidence="2" key="1">
    <citation type="submission" date="2021-02" db="EMBL/GenBank/DDBJ databases">
        <authorList>
            <person name="Nowell W R."/>
        </authorList>
    </citation>
    <scope>NUCLEOTIDE SEQUENCE</scope>
</reference>
<proteinExistence type="predicted"/>
<gene>
    <name evidence="3" type="ORF">UXM345_LOCUS34041</name>
    <name evidence="2" type="ORF">XDN619_LOCUS11794</name>
</gene>
<feature type="region of interest" description="Disordered" evidence="1">
    <location>
        <begin position="1"/>
        <end position="33"/>
    </location>
</feature>
<comment type="caution">
    <text evidence="2">The sequence shown here is derived from an EMBL/GenBank/DDBJ whole genome shotgun (WGS) entry which is preliminary data.</text>
</comment>
<feature type="compositionally biased region" description="Polar residues" evidence="1">
    <location>
        <begin position="503"/>
        <end position="524"/>
    </location>
</feature>
<dbReference type="EMBL" id="CAJOBF010011992">
    <property type="protein sequence ID" value="CAF4312911.1"/>
    <property type="molecule type" value="Genomic_DNA"/>
</dbReference>
<feature type="region of interest" description="Disordered" evidence="1">
    <location>
        <begin position="503"/>
        <end position="554"/>
    </location>
</feature>
<dbReference type="EMBL" id="CAJNRG010004547">
    <property type="protein sequence ID" value="CAF2066954.1"/>
    <property type="molecule type" value="Genomic_DNA"/>
</dbReference>
<dbReference type="Proteomes" id="UP000663887">
    <property type="component" value="Unassembled WGS sequence"/>
</dbReference>
<dbReference type="Proteomes" id="UP000663842">
    <property type="component" value="Unassembled WGS sequence"/>
</dbReference>